<dbReference type="InterPro" id="IPR015300">
    <property type="entry name" value="DNA-bd_pseudobarrel_sf"/>
</dbReference>
<proteinExistence type="predicted"/>
<evidence type="ECO:0000313" key="7">
    <source>
        <dbReference type="Proteomes" id="UP000236291"/>
    </source>
</evidence>
<comment type="caution">
    <text evidence="6">The sequence shown here is derived from an EMBL/GenBank/DDBJ whole genome shotgun (WGS) entry which is preliminary data.</text>
</comment>
<dbReference type="EMBL" id="ASHM01018744">
    <property type="protein sequence ID" value="PNY00283.1"/>
    <property type="molecule type" value="Genomic_DNA"/>
</dbReference>
<comment type="subcellular location">
    <subcellularLocation>
        <location evidence="1">Nucleus</location>
    </subcellularLocation>
</comment>
<keyword evidence="4" id="KW-0804">Transcription</keyword>
<keyword evidence="2" id="KW-0805">Transcription regulation</keyword>
<reference evidence="6 7" key="1">
    <citation type="journal article" date="2014" name="Am. J. Bot.">
        <title>Genome assembly and annotation for red clover (Trifolium pratense; Fabaceae).</title>
        <authorList>
            <person name="Istvanek J."/>
            <person name="Jaros M."/>
            <person name="Krenek A."/>
            <person name="Repkova J."/>
        </authorList>
    </citation>
    <scope>NUCLEOTIDE SEQUENCE [LARGE SCALE GENOMIC DNA]</scope>
    <source>
        <strain evidence="7">cv. Tatra</strain>
        <tissue evidence="6">Young leaves</tissue>
    </source>
</reference>
<evidence type="ECO:0000256" key="5">
    <source>
        <dbReference type="ARBA" id="ARBA00023242"/>
    </source>
</evidence>
<dbReference type="Proteomes" id="UP000236291">
    <property type="component" value="Unassembled WGS sequence"/>
</dbReference>
<evidence type="ECO:0000256" key="3">
    <source>
        <dbReference type="ARBA" id="ARBA00023125"/>
    </source>
</evidence>
<dbReference type="ExpressionAtlas" id="A0A2K3NB82">
    <property type="expression patterns" value="baseline"/>
</dbReference>
<name>A0A2K3NB82_TRIPR</name>
<dbReference type="GO" id="GO:0005634">
    <property type="term" value="C:nucleus"/>
    <property type="evidence" value="ECO:0007669"/>
    <property type="project" value="UniProtKB-SubCell"/>
</dbReference>
<evidence type="ECO:0000256" key="4">
    <source>
        <dbReference type="ARBA" id="ARBA00023163"/>
    </source>
</evidence>
<evidence type="ECO:0000313" key="6">
    <source>
        <dbReference type="EMBL" id="PNY00283.1"/>
    </source>
</evidence>
<dbReference type="GO" id="GO:0003677">
    <property type="term" value="F:DNA binding"/>
    <property type="evidence" value="ECO:0007669"/>
    <property type="project" value="UniProtKB-KW"/>
</dbReference>
<accession>A0A2K3NB82</accession>
<dbReference type="SUPFAM" id="SSF101936">
    <property type="entry name" value="DNA-binding pseudobarrel domain"/>
    <property type="match status" value="1"/>
</dbReference>
<gene>
    <name evidence="6" type="ORF">L195_g023559</name>
</gene>
<keyword evidence="5" id="KW-0539">Nucleus</keyword>
<protein>
    <submittedName>
        <fullName evidence="6">Uncharacterized protein</fullName>
    </submittedName>
</protein>
<evidence type="ECO:0000256" key="1">
    <source>
        <dbReference type="ARBA" id="ARBA00004123"/>
    </source>
</evidence>
<keyword evidence="3" id="KW-0238">DNA-binding</keyword>
<evidence type="ECO:0000256" key="2">
    <source>
        <dbReference type="ARBA" id="ARBA00023015"/>
    </source>
</evidence>
<organism evidence="6 7">
    <name type="scientific">Trifolium pratense</name>
    <name type="common">Red clover</name>
    <dbReference type="NCBI Taxonomy" id="57577"/>
    <lineage>
        <taxon>Eukaryota</taxon>
        <taxon>Viridiplantae</taxon>
        <taxon>Streptophyta</taxon>
        <taxon>Embryophyta</taxon>
        <taxon>Tracheophyta</taxon>
        <taxon>Spermatophyta</taxon>
        <taxon>Magnoliopsida</taxon>
        <taxon>eudicotyledons</taxon>
        <taxon>Gunneridae</taxon>
        <taxon>Pentapetalae</taxon>
        <taxon>rosids</taxon>
        <taxon>fabids</taxon>
        <taxon>Fabales</taxon>
        <taxon>Fabaceae</taxon>
        <taxon>Papilionoideae</taxon>
        <taxon>50 kb inversion clade</taxon>
        <taxon>NPAAA clade</taxon>
        <taxon>Hologalegina</taxon>
        <taxon>IRL clade</taxon>
        <taxon>Trifolieae</taxon>
        <taxon>Trifolium</taxon>
    </lineage>
</organism>
<dbReference type="AlphaFoldDB" id="A0A2K3NB82"/>
<reference evidence="6 7" key="2">
    <citation type="journal article" date="2017" name="Front. Plant Sci.">
        <title>Gene Classification and Mining of Molecular Markers Useful in Red Clover (Trifolium pratense) Breeding.</title>
        <authorList>
            <person name="Istvanek J."/>
            <person name="Dluhosova J."/>
            <person name="Dluhos P."/>
            <person name="Patkova L."/>
            <person name="Nedelnik J."/>
            <person name="Repkova J."/>
        </authorList>
    </citation>
    <scope>NUCLEOTIDE SEQUENCE [LARGE SCALE GENOMIC DNA]</scope>
    <source>
        <strain evidence="7">cv. Tatra</strain>
        <tissue evidence="6">Young leaves</tissue>
    </source>
</reference>
<sequence length="196" mass="22888">METYYCDLIDVTPLGSFATMFFSNQEFGEVDPNFIREFGHELPVEWRIMDYRFEHHLVTYNKDEIHPLLTDGWKQMRDHFDLHKNEEIHFAYHGNGLFGITAARRFVSEDQIPNYHSRYTIGNCARFQVELTRDNIRNPYLSLWDMFAVFLRNSNVDVITACCDNGSKTDLQVAIHDNPFPVTALGPGWLNVVYGL</sequence>